<keyword evidence="2" id="KW-0808">Transferase</keyword>
<dbReference type="Gene3D" id="1.10.340.70">
    <property type="match status" value="1"/>
</dbReference>
<dbReference type="Gene3D" id="3.10.10.10">
    <property type="entry name" value="HIV Type 1 Reverse Transcriptase, subunit A, domain 1"/>
    <property type="match status" value="1"/>
</dbReference>
<dbReference type="InterPro" id="IPR050951">
    <property type="entry name" value="Retrovirus_Pol_polyprotein"/>
</dbReference>
<evidence type="ECO:0000256" key="4">
    <source>
        <dbReference type="ARBA" id="ARBA00022722"/>
    </source>
</evidence>
<dbReference type="Gene3D" id="3.30.420.10">
    <property type="entry name" value="Ribonuclease H-like superfamily/Ribonuclease H"/>
    <property type="match status" value="1"/>
</dbReference>
<gene>
    <name evidence="12" type="ORF">Pcinc_033567</name>
</gene>
<feature type="domain" description="CCHC-type" evidence="10">
    <location>
        <begin position="306"/>
        <end position="323"/>
    </location>
</feature>
<keyword evidence="8" id="KW-0479">Metal-binding</keyword>
<name>A0AAE1K147_PETCI</name>
<dbReference type="GO" id="GO:0042575">
    <property type="term" value="C:DNA polymerase complex"/>
    <property type="evidence" value="ECO:0007669"/>
    <property type="project" value="UniProtKB-ARBA"/>
</dbReference>
<sequence length="1572" mass="176478">MATANRPRYATPRGGRPRTPRRPTLNVTGPELTGLLSNMASLATQRTSAGSRLPAGATPNKCEMEMTAAGFRTWRRSIETWLRLAGWPDEEAVLHIRLLCAPDLQCAVDARFDRNQWEAMQPSEALDAISKLVLQTSNQAVRWSDFFNARQKPGESVSVYINRCAQEAVDCGFQCPGCRENLSEYMLIRKVMVGLHDSALKQEVFRRCDTYTDIDSLRNFCSSFEAAQRDANRFERERTVAGSDVIVDDVTEEEPLVAASRHQPPAAKNTNRSTATEKLHNKVSGQCYYCGQWHVLDRMACPAYNRKCNACGKKGHLKKVCKSVKTREEVMISSVEVGAASLLPEPTVSVMVTAKVSGVVQKVDAIADTGAQVCVAGPKLLSVLDLKPAQLLRRAGIRDLAKIPLTSLGAAVCRISLGECSTMQEVYFIKSVERMYLSLTACKELGIVHPDFPKPVPMVAGAAIEGNMGSDIPERPTSMPFKPLEENVARLEEWLLGQFSTTTFNTESYPLRVMEGPPHCIHLKEGARPHTCFTPASVPKHWETEVKKQLDEDVKRGVLRQVPAGEANEWCARMVVVAKKSGKPRRTVDFQKLNSCCLRETHHTPAPFDMVSDVPPHSFKTVADAHWGFHQVELDKDSRHLTTFITPWGRYQYCRTPMGHCSATDAYTKRFDDAVTDFPRKHKCVDDTLLYDSSVEGAFWHTYDFLELCAKKGITLKPEKFRFCKREVEFVGFHLGWEEYRPTEDRLVAIRNFTVPSQPTITDIRSWFGFVNQLAPFLAAAPVMTPFRDLLKKPTGSKVYWDEQLRQKLAQAKETICQLAKDGLAYYDRTRPTAAITDWSKEGIGFVVLQQYCLCASADSPFCCRGGWRLALCGSRHLTAAEAGYAPIEGEALAVAWCLRKARLFLLGCPNLVLVTDHRPLVGLLSNKALTDIVNPRLFRLKEQTLQYQFTMRYLPGKRNCAADFLSRYPSMKTPPDATDEEQGEDLAAAMAAAVVANLDLSDSLTLDEDMVLQASQDDPVYQLLIARVLAGDWHPQRAQEIACLRQYYSVRERLGVSRGLVTYTYDQNHPRLVVPESLRQQVAANLHAGHQGVDSMLRRARQAVYWPGIEGDLSHHRSSCQTCNTHSPSQPPEPLLLTPPPLYPFQQTVVDICQLEGHNYLVYADRLTGWLEISHLDNHVTSNVIQDKLRRHFSRWGAPEELSMDGGTNLVSEEMKVFLKKWGVKTRVSSAYYPQSNGRAEAAVKSAKRVLRGNIGADGNLDTDKATLALMQYHNTPLRDINKSPAQLATGRQLRDGVPTITQKLMVNKFWGQTLRQRERQIGQQHEKIIQQRGNTRQRLPLAPGSSVLVQDQHTKTWNRTGTVVESKGNRQYLIRLQGSGRISLRTREHLRPCNAPTTFDRQGDDSQLMDELVSLTPTPQPLSPPRSPGCEHLATEQASEPYAEPRVYLSSRAPVTLPDLNLNLYLNLNLNPNLNPNLNINLNFNLNLSPNLNPNFNPNLSLNSNLYLSPNINLNLYPNLNQNFNLNSILNLNPNLNIYLNLYYNLNLNPNLNPNLNLNLYPNLNHNSNL</sequence>
<evidence type="ECO:0000256" key="1">
    <source>
        <dbReference type="ARBA" id="ARBA00012493"/>
    </source>
</evidence>
<dbReference type="GO" id="GO:0004519">
    <property type="term" value="F:endonuclease activity"/>
    <property type="evidence" value="ECO:0007669"/>
    <property type="project" value="UniProtKB-KW"/>
</dbReference>
<feature type="region of interest" description="Disordered" evidence="9">
    <location>
        <begin position="1417"/>
        <end position="1444"/>
    </location>
</feature>
<dbReference type="PROSITE" id="PS50994">
    <property type="entry name" value="INTEGRASE"/>
    <property type="match status" value="1"/>
</dbReference>
<organism evidence="12 13">
    <name type="scientific">Petrolisthes cinctipes</name>
    <name type="common">Flat porcelain crab</name>
    <dbReference type="NCBI Taxonomy" id="88211"/>
    <lineage>
        <taxon>Eukaryota</taxon>
        <taxon>Metazoa</taxon>
        <taxon>Ecdysozoa</taxon>
        <taxon>Arthropoda</taxon>
        <taxon>Crustacea</taxon>
        <taxon>Multicrustacea</taxon>
        <taxon>Malacostraca</taxon>
        <taxon>Eumalacostraca</taxon>
        <taxon>Eucarida</taxon>
        <taxon>Decapoda</taxon>
        <taxon>Pleocyemata</taxon>
        <taxon>Anomura</taxon>
        <taxon>Galatheoidea</taxon>
        <taxon>Porcellanidae</taxon>
        <taxon>Petrolisthes</taxon>
    </lineage>
</organism>
<keyword evidence="6" id="KW-0378">Hydrolase</keyword>
<dbReference type="Pfam" id="PF17917">
    <property type="entry name" value="RT_RNaseH"/>
    <property type="match status" value="1"/>
</dbReference>
<feature type="domain" description="Integrase catalytic" evidence="11">
    <location>
        <begin position="1141"/>
        <end position="1294"/>
    </location>
</feature>
<dbReference type="InterPro" id="IPR001584">
    <property type="entry name" value="Integrase_cat-core"/>
</dbReference>
<keyword evidence="4" id="KW-0540">Nuclease</keyword>
<dbReference type="Proteomes" id="UP001286313">
    <property type="component" value="Unassembled WGS sequence"/>
</dbReference>
<keyword evidence="7" id="KW-0695">RNA-directed DNA polymerase</keyword>
<dbReference type="PROSITE" id="PS50158">
    <property type="entry name" value="ZF_CCHC"/>
    <property type="match status" value="1"/>
</dbReference>
<feature type="compositionally biased region" description="Pro residues" evidence="9">
    <location>
        <begin position="1420"/>
        <end position="1429"/>
    </location>
</feature>
<evidence type="ECO:0000256" key="7">
    <source>
        <dbReference type="ARBA" id="ARBA00022918"/>
    </source>
</evidence>
<evidence type="ECO:0000256" key="5">
    <source>
        <dbReference type="ARBA" id="ARBA00022759"/>
    </source>
</evidence>
<feature type="region of interest" description="Disordered" evidence="9">
    <location>
        <begin position="1"/>
        <end position="30"/>
    </location>
</feature>
<evidence type="ECO:0000256" key="8">
    <source>
        <dbReference type="PROSITE-ProRule" id="PRU00047"/>
    </source>
</evidence>
<accession>A0AAE1K147</accession>
<comment type="caution">
    <text evidence="12">The sequence shown here is derived from an EMBL/GenBank/DDBJ whole genome shotgun (WGS) entry which is preliminary data.</text>
</comment>
<dbReference type="EC" id="2.7.7.49" evidence="1"/>
<evidence type="ECO:0000256" key="6">
    <source>
        <dbReference type="ARBA" id="ARBA00022801"/>
    </source>
</evidence>
<evidence type="ECO:0000256" key="9">
    <source>
        <dbReference type="SAM" id="MobiDB-lite"/>
    </source>
</evidence>
<dbReference type="GO" id="GO:0008270">
    <property type="term" value="F:zinc ion binding"/>
    <property type="evidence" value="ECO:0007669"/>
    <property type="project" value="UniProtKB-KW"/>
</dbReference>
<dbReference type="GO" id="GO:0015074">
    <property type="term" value="P:DNA integration"/>
    <property type="evidence" value="ECO:0007669"/>
    <property type="project" value="InterPro"/>
</dbReference>
<keyword evidence="13" id="KW-1185">Reference proteome</keyword>
<dbReference type="Pfam" id="PF00078">
    <property type="entry name" value="RVT_1"/>
    <property type="match status" value="1"/>
</dbReference>
<feature type="region of interest" description="Disordered" evidence="9">
    <location>
        <begin position="256"/>
        <end position="275"/>
    </location>
</feature>
<dbReference type="Gene3D" id="3.30.70.270">
    <property type="match status" value="1"/>
</dbReference>
<dbReference type="GO" id="GO:0003964">
    <property type="term" value="F:RNA-directed DNA polymerase activity"/>
    <property type="evidence" value="ECO:0007669"/>
    <property type="project" value="UniProtKB-KW"/>
</dbReference>
<evidence type="ECO:0000256" key="2">
    <source>
        <dbReference type="ARBA" id="ARBA00022679"/>
    </source>
</evidence>
<proteinExistence type="predicted"/>
<dbReference type="Pfam" id="PF17921">
    <property type="entry name" value="Integrase_H2C2"/>
    <property type="match status" value="1"/>
</dbReference>
<dbReference type="InterPro" id="IPR041373">
    <property type="entry name" value="RT_RNaseH"/>
</dbReference>
<dbReference type="InterPro" id="IPR043128">
    <property type="entry name" value="Rev_trsase/Diguanyl_cyclase"/>
</dbReference>
<dbReference type="InterPro" id="IPR001878">
    <property type="entry name" value="Znf_CCHC"/>
</dbReference>
<feature type="compositionally biased region" description="Low complexity" evidence="9">
    <location>
        <begin position="1"/>
        <end position="14"/>
    </location>
</feature>
<dbReference type="CDD" id="cd01647">
    <property type="entry name" value="RT_LTR"/>
    <property type="match status" value="1"/>
</dbReference>
<dbReference type="InterPro" id="IPR000477">
    <property type="entry name" value="RT_dom"/>
</dbReference>
<keyword evidence="8" id="KW-0863">Zinc-finger</keyword>
<evidence type="ECO:0000313" key="13">
    <source>
        <dbReference type="Proteomes" id="UP001286313"/>
    </source>
</evidence>
<dbReference type="InterPro" id="IPR041588">
    <property type="entry name" value="Integrase_H2C2"/>
</dbReference>
<evidence type="ECO:0000259" key="10">
    <source>
        <dbReference type="PROSITE" id="PS50158"/>
    </source>
</evidence>
<dbReference type="SUPFAM" id="SSF56672">
    <property type="entry name" value="DNA/RNA polymerases"/>
    <property type="match status" value="1"/>
</dbReference>
<evidence type="ECO:0000313" key="12">
    <source>
        <dbReference type="EMBL" id="KAK3860378.1"/>
    </source>
</evidence>
<evidence type="ECO:0000256" key="3">
    <source>
        <dbReference type="ARBA" id="ARBA00022695"/>
    </source>
</evidence>
<evidence type="ECO:0000259" key="11">
    <source>
        <dbReference type="PROSITE" id="PS50994"/>
    </source>
</evidence>
<protein>
    <recommendedName>
        <fullName evidence="1">RNA-directed DNA polymerase</fullName>
        <ecNumber evidence="1">2.7.7.49</ecNumber>
    </recommendedName>
</protein>
<keyword evidence="8" id="KW-0862">Zinc</keyword>
<dbReference type="InterPro" id="IPR036397">
    <property type="entry name" value="RNaseH_sf"/>
</dbReference>
<dbReference type="PANTHER" id="PTHR37984:SF5">
    <property type="entry name" value="PROTEIN NYNRIN-LIKE"/>
    <property type="match status" value="1"/>
</dbReference>
<dbReference type="CDD" id="cd09274">
    <property type="entry name" value="RNase_HI_RT_Ty3"/>
    <property type="match status" value="1"/>
</dbReference>
<dbReference type="InterPro" id="IPR043502">
    <property type="entry name" value="DNA/RNA_pol_sf"/>
</dbReference>
<keyword evidence="3" id="KW-0548">Nucleotidyltransferase</keyword>
<dbReference type="GO" id="GO:0003676">
    <property type="term" value="F:nucleic acid binding"/>
    <property type="evidence" value="ECO:0007669"/>
    <property type="project" value="InterPro"/>
</dbReference>
<dbReference type="GO" id="GO:0016787">
    <property type="term" value="F:hydrolase activity"/>
    <property type="evidence" value="ECO:0007669"/>
    <property type="project" value="UniProtKB-KW"/>
</dbReference>
<dbReference type="EMBL" id="JAWQEG010004750">
    <property type="protein sequence ID" value="KAK3860378.1"/>
    <property type="molecule type" value="Genomic_DNA"/>
</dbReference>
<reference evidence="12" key="1">
    <citation type="submission" date="2023-10" db="EMBL/GenBank/DDBJ databases">
        <title>Genome assemblies of two species of porcelain crab, Petrolisthes cinctipes and Petrolisthes manimaculis (Anomura: Porcellanidae).</title>
        <authorList>
            <person name="Angst P."/>
        </authorList>
    </citation>
    <scope>NUCLEOTIDE SEQUENCE</scope>
    <source>
        <strain evidence="12">PB745_01</strain>
        <tissue evidence="12">Gill</tissue>
    </source>
</reference>
<dbReference type="PANTHER" id="PTHR37984">
    <property type="entry name" value="PROTEIN CBG26694"/>
    <property type="match status" value="1"/>
</dbReference>
<keyword evidence="5" id="KW-0255">Endonuclease</keyword>
<dbReference type="InterPro" id="IPR012337">
    <property type="entry name" value="RNaseH-like_sf"/>
</dbReference>
<dbReference type="SUPFAM" id="SSF53098">
    <property type="entry name" value="Ribonuclease H-like"/>
    <property type="match status" value="1"/>
</dbReference>